<keyword evidence="3" id="KW-1185">Reference proteome</keyword>
<evidence type="ECO:0000313" key="3">
    <source>
        <dbReference type="Proteomes" id="UP000317940"/>
    </source>
</evidence>
<protein>
    <submittedName>
        <fullName evidence="2">Uncharacterized protein</fullName>
    </submittedName>
</protein>
<dbReference type="Proteomes" id="UP000317940">
    <property type="component" value="Unassembled WGS sequence"/>
</dbReference>
<gene>
    <name evidence="2" type="ORF">FHX73_11653</name>
</gene>
<organism evidence="2 3">
    <name type="scientific">Kitasatospora viridis</name>
    <dbReference type="NCBI Taxonomy" id="281105"/>
    <lineage>
        <taxon>Bacteria</taxon>
        <taxon>Bacillati</taxon>
        <taxon>Actinomycetota</taxon>
        <taxon>Actinomycetes</taxon>
        <taxon>Kitasatosporales</taxon>
        <taxon>Streptomycetaceae</taxon>
        <taxon>Kitasatospora</taxon>
    </lineage>
</organism>
<reference evidence="2 3" key="1">
    <citation type="submission" date="2019-06" db="EMBL/GenBank/DDBJ databases">
        <title>Sequencing the genomes of 1000 actinobacteria strains.</title>
        <authorList>
            <person name="Klenk H.-P."/>
        </authorList>
    </citation>
    <scope>NUCLEOTIDE SEQUENCE [LARGE SCALE GENOMIC DNA]</scope>
    <source>
        <strain evidence="2 3">DSM 44826</strain>
    </source>
</reference>
<accession>A0A561UC12</accession>
<comment type="caution">
    <text evidence="2">The sequence shown here is derived from an EMBL/GenBank/DDBJ whole genome shotgun (WGS) entry which is preliminary data.</text>
</comment>
<keyword evidence="1" id="KW-0812">Transmembrane</keyword>
<feature type="transmembrane region" description="Helical" evidence="1">
    <location>
        <begin position="60"/>
        <end position="84"/>
    </location>
</feature>
<keyword evidence="1" id="KW-1133">Transmembrane helix</keyword>
<dbReference type="AlphaFoldDB" id="A0A561UC12"/>
<feature type="transmembrane region" description="Helical" evidence="1">
    <location>
        <begin position="15"/>
        <end position="35"/>
    </location>
</feature>
<name>A0A561UC12_9ACTN</name>
<sequence>MGRGGAGLGAGDRRVPPLAAIVPATLGGLGLLALWDPMPLAWFGVAGFHEAPFSSGGWRLLAHLCIGPVMLWGPIELALTYAYFRRRLHPAGVKHAAQGTH</sequence>
<dbReference type="EMBL" id="VIWT01000001">
    <property type="protein sequence ID" value="TWF96879.1"/>
    <property type="molecule type" value="Genomic_DNA"/>
</dbReference>
<keyword evidence="1" id="KW-0472">Membrane</keyword>
<evidence type="ECO:0000313" key="2">
    <source>
        <dbReference type="EMBL" id="TWF96879.1"/>
    </source>
</evidence>
<evidence type="ECO:0000256" key="1">
    <source>
        <dbReference type="SAM" id="Phobius"/>
    </source>
</evidence>
<dbReference type="RefSeq" id="WP_246213325.1">
    <property type="nucleotide sequence ID" value="NZ_BAAAMZ010000042.1"/>
</dbReference>
<proteinExistence type="predicted"/>